<reference evidence="6 7" key="1">
    <citation type="submission" date="2016-11" db="EMBL/GenBank/DDBJ databases">
        <authorList>
            <person name="Jaros S."/>
            <person name="Januszkiewicz K."/>
            <person name="Wedrychowicz H."/>
        </authorList>
    </citation>
    <scope>NUCLEOTIDE SEQUENCE [LARGE SCALE GENOMIC DNA]</scope>
    <source>
        <strain evidence="6 7">DSM 17918</strain>
    </source>
</reference>
<evidence type="ECO:0000256" key="4">
    <source>
        <dbReference type="SAM" id="Phobius"/>
    </source>
</evidence>
<evidence type="ECO:0000256" key="3">
    <source>
        <dbReference type="ARBA" id="ARBA00022801"/>
    </source>
</evidence>
<keyword evidence="7" id="KW-1185">Reference proteome</keyword>
<dbReference type="PROSITE" id="PS50106">
    <property type="entry name" value="PDZ"/>
    <property type="match status" value="1"/>
</dbReference>
<sequence>MFNGFNDENYTDMMAEIRPVRKRKGFRGFIKNLFSKYLVTTLIGAIIGGLIVTYAAPYLTPDQPTKTAILQPNFKPVTLNLNGGTNPWDLVVQIAKQVSPSVVGITNNVYVSNGFQNKLVEQGSGSGIIISPDGYIVTNNHVIDGATVVMVKTTQGKQYRAQVIGADARTDLAVLKINATGLPAAKLGNSSELQVGELAVAIGNPLGDAFADTVTVGVISGLNRKLDTDAESLPLIQTDAAINPGNSGGPLVNYKGEVIGINSIKLTSTGSQSDPFGIFGNQGTNVEGMGFAISIDAAKPIIENLIKYGKIQRPMIGIMGATVTPELSKAYNMPVGIYVQQVQPGSPAEMVGLRPGDVITAVDGNVTKTIQQLQSIIEKHKVGDVVTVTVWRGGKSLNLRIKLIQAQ</sequence>
<dbReference type="Proteomes" id="UP000184088">
    <property type="component" value="Unassembled WGS sequence"/>
</dbReference>
<protein>
    <submittedName>
        <fullName evidence="6">Serine protease Do</fullName>
    </submittedName>
</protein>
<proteinExistence type="inferred from homology"/>
<feature type="transmembrane region" description="Helical" evidence="4">
    <location>
        <begin position="37"/>
        <end position="59"/>
    </location>
</feature>
<keyword evidence="4" id="KW-0472">Membrane</keyword>
<keyword evidence="3" id="KW-0378">Hydrolase</keyword>
<evidence type="ECO:0000256" key="1">
    <source>
        <dbReference type="ARBA" id="ARBA00010541"/>
    </source>
</evidence>
<keyword evidence="4" id="KW-0812">Transmembrane</keyword>
<comment type="similarity">
    <text evidence="1">Belongs to the peptidase S1C family.</text>
</comment>
<name>A0A1M4Z4K3_9THEO</name>
<dbReference type="Gene3D" id="2.40.10.10">
    <property type="entry name" value="Trypsin-like serine proteases"/>
    <property type="match status" value="2"/>
</dbReference>
<dbReference type="STRING" id="1121256.SAMN02746089_01351"/>
<dbReference type="GO" id="GO:0006508">
    <property type="term" value="P:proteolysis"/>
    <property type="evidence" value="ECO:0007669"/>
    <property type="project" value="UniProtKB-KW"/>
</dbReference>
<dbReference type="InterPro" id="IPR036034">
    <property type="entry name" value="PDZ_sf"/>
</dbReference>
<dbReference type="InterPro" id="IPR043504">
    <property type="entry name" value="Peptidase_S1_PA_chymotrypsin"/>
</dbReference>
<evidence type="ECO:0000256" key="2">
    <source>
        <dbReference type="ARBA" id="ARBA00022670"/>
    </source>
</evidence>
<keyword evidence="2 6" id="KW-0645">Protease</keyword>
<dbReference type="Pfam" id="PF13365">
    <property type="entry name" value="Trypsin_2"/>
    <property type="match status" value="1"/>
</dbReference>
<dbReference type="SMART" id="SM00228">
    <property type="entry name" value="PDZ"/>
    <property type="match status" value="1"/>
</dbReference>
<dbReference type="InterPro" id="IPR009003">
    <property type="entry name" value="Peptidase_S1_PA"/>
</dbReference>
<evidence type="ECO:0000313" key="7">
    <source>
        <dbReference type="Proteomes" id="UP000184088"/>
    </source>
</evidence>
<dbReference type="InterPro" id="IPR001940">
    <property type="entry name" value="Peptidase_S1C"/>
</dbReference>
<dbReference type="PRINTS" id="PR00834">
    <property type="entry name" value="PROTEASES2C"/>
</dbReference>
<evidence type="ECO:0000313" key="6">
    <source>
        <dbReference type="EMBL" id="SHF12940.1"/>
    </source>
</evidence>
<dbReference type="OrthoDB" id="9758917at2"/>
<accession>A0A1M4Z4K3</accession>
<gene>
    <name evidence="6" type="ORF">SAMN02746089_01351</name>
</gene>
<dbReference type="GO" id="GO:0004252">
    <property type="term" value="F:serine-type endopeptidase activity"/>
    <property type="evidence" value="ECO:0007669"/>
    <property type="project" value="InterPro"/>
</dbReference>
<dbReference type="PANTHER" id="PTHR43343">
    <property type="entry name" value="PEPTIDASE S12"/>
    <property type="match status" value="1"/>
</dbReference>
<dbReference type="PANTHER" id="PTHR43343:SF3">
    <property type="entry name" value="PROTEASE DO-LIKE 8, CHLOROPLASTIC"/>
    <property type="match status" value="1"/>
</dbReference>
<organism evidence="6 7">
    <name type="scientific">Caldanaerobius fijiensis DSM 17918</name>
    <dbReference type="NCBI Taxonomy" id="1121256"/>
    <lineage>
        <taxon>Bacteria</taxon>
        <taxon>Bacillati</taxon>
        <taxon>Bacillota</taxon>
        <taxon>Clostridia</taxon>
        <taxon>Thermoanaerobacterales</taxon>
        <taxon>Thermoanaerobacteraceae</taxon>
        <taxon>Caldanaerobius</taxon>
    </lineage>
</organism>
<dbReference type="SUPFAM" id="SSF50494">
    <property type="entry name" value="Trypsin-like serine proteases"/>
    <property type="match status" value="1"/>
</dbReference>
<dbReference type="AlphaFoldDB" id="A0A1M4Z4K3"/>
<dbReference type="EMBL" id="FQVH01000012">
    <property type="protein sequence ID" value="SHF12940.1"/>
    <property type="molecule type" value="Genomic_DNA"/>
</dbReference>
<dbReference type="SUPFAM" id="SSF50156">
    <property type="entry name" value="PDZ domain-like"/>
    <property type="match status" value="1"/>
</dbReference>
<feature type="domain" description="PDZ" evidence="5">
    <location>
        <begin position="305"/>
        <end position="394"/>
    </location>
</feature>
<dbReference type="Gene3D" id="2.30.42.10">
    <property type="match status" value="1"/>
</dbReference>
<dbReference type="InterPro" id="IPR051201">
    <property type="entry name" value="Chloro_Bact_Ser_Proteases"/>
</dbReference>
<dbReference type="InterPro" id="IPR001478">
    <property type="entry name" value="PDZ"/>
</dbReference>
<evidence type="ECO:0000259" key="5">
    <source>
        <dbReference type="PROSITE" id="PS50106"/>
    </source>
</evidence>
<dbReference type="Pfam" id="PF13180">
    <property type="entry name" value="PDZ_2"/>
    <property type="match status" value="1"/>
</dbReference>
<dbReference type="RefSeq" id="WP_073343129.1">
    <property type="nucleotide sequence ID" value="NZ_FQVH01000012.1"/>
</dbReference>
<keyword evidence="4" id="KW-1133">Transmembrane helix</keyword>